<evidence type="ECO:0000256" key="7">
    <source>
        <dbReference type="ARBA" id="ARBA00023136"/>
    </source>
</evidence>
<dbReference type="GO" id="GO:0008270">
    <property type="term" value="F:zinc ion binding"/>
    <property type="evidence" value="ECO:0007669"/>
    <property type="project" value="UniProtKB-KW"/>
</dbReference>
<evidence type="ECO:0000256" key="3">
    <source>
        <dbReference type="ARBA" id="ARBA00022723"/>
    </source>
</evidence>
<comment type="caution">
    <text evidence="10">The sequence shown here is derived from an EMBL/GenBank/DDBJ whole genome shotgun (WGS) entry which is preliminary data.</text>
</comment>
<sequence>MSDLFILVVQVILGVSIVAAFIWEIFKCAREAGEEHERAQVPQGVALAALEDSRAAAAAHQRSAEVLPYFPYAQEQGRESETLCAICVDPLRQGQHCSEVPACRHAFHRDCLDVWARTKGTCPLCRAKIAHGTEVAVDVV</sequence>
<organism evidence="10 11">
    <name type="scientific">Eleusine coracana subsp. coracana</name>
    <dbReference type="NCBI Taxonomy" id="191504"/>
    <lineage>
        <taxon>Eukaryota</taxon>
        <taxon>Viridiplantae</taxon>
        <taxon>Streptophyta</taxon>
        <taxon>Embryophyta</taxon>
        <taxon>Tracheophyta</taxon>
        <taxon>Spermatophyta</taxon>
        <taxon>Magnoliopsida</taxon>
        <taxon>Liliopsida</taxon>
        <taxon>Poales</taxon>
        <taxon>Poaceae</taxon>
        <taxon>PACMAD clade</taxon>
        <taxon>Chloridoideae</taxon>
        <taxon>Cynodonteae</taxon>
        <taxon>Eleusininae</taxon>
        <taxon>Eleusine</taxon>
    </lineage>
</organism>
<dbReference type="Gene3D" id="3.30.40.10">
    <property type="entry name" value="Zinc/RING finger domain, C3HC4 (zinc finger)"/>
    <property type="match status" value="1"/>
</dbReference>
<name>A0AAV5F4A7_ELECO</name>
<evidence type="ECO:0000256" key="8">
    <source>
        <dbReference type="PROSITE-ProRule" id="PRU00175"/>
    </source>
</evidence>
<dbReference type="SUPFAM" id="SSF57850">
    <property type="entry name" value="RING/U-box"/>
    <property type="match status" value="1"/>
</dbReference>
<dbReference type="InterPro" id="IPR001841">
    <property type="entry name" value="Znf_RING"/>
</dbReference>
<keyword evidence="3" id="KW-0479">Metal-binding</keyword>
<dbReference type="InterPro" id="IPR013083">
    <property type="entry name" value="Znf_RING/FYVE/PHD"/>
</dbReference>
<dbReference type="SMART" id="SM00184">
    <property type="entry name" value="RING"/>
    <property type="match status" value="1"/>
</dbReference>
<evidence type="ECO:0000256" key="5">
    <source>
        <dbReference type="ARBA" id="ARBA00022833"/>
    </source>
</evidence>
<dbReference type="AlphaFoldDB" id="A0AAV5F4A7"/>
<comment type="subcellular location">
    <subcellularLocation>
        <location evidence="1">Membrane</location>
    </subcellularLocation>
</comment>
<keyword evidence="5" id="KW-0862">Zinc</keyword>
<evidence type="ECO:0000256" key="2">
    <source>
        <dbReference type="ARBA" id="ARBA00022692"/>
    </source>
</evidence>
<dbReference type="Pfam" id="PF13639">
    <property type="entry name" value="zf-RING_2"/>
    <property type="match status" value="1"/>
</dbReference>
<evidence type="ECO:0000259" key="9">
    <source>
        <dbReference type="PROSITE" id="PS50089"/>
    </source>
</evidence>
<dbReference type="PANTHER" id="PTHR46539">
    <property type="entry name" value="E3 UBIQUITIN-PROTEIN LIGASE ATL42"/>
    <property type="match status" value="1"/>
</dbReference>
<dbReference type="Proteomes" id="UP001054889">
    <property type="component" value="Unassembled WGS sequence"/>
</dbReference>
<dbReference type="GO" id="GO:0016020">
    <property type="term" value="C:membrane"/>
    <property type="evidence" value="ECO:0007669"/>
    <property type="project" value="UniProtKB-SubCell"/>
</dbReference>
<reference evidence="10" key="1">
    <citation type="journal article" date="2018" name="DNA Res.">
        <title>Multiple hybrid de novo genome assembly of finger millet, an orphan allotetraploid crop.</title>
        <authorList>
            <person name="Hatakeyama M."/>
            <person name="Aluri S."/>
            <person name="Balachadran M.T."/>
            <person name="Sivarajan S.R."/>
            <person name="Patrignani A."/>
            <person name="Gruter S."/>
            <person name="Poveda L."/>
            <person name="Shimizu-Inatsugi R."/>
            <person name="Baeten J."/>
            <person name="Francoijs K.J."/>
            <person name="Nataraja K.N."/>
            <person name="Reddy Y.A.N."/>
            <person name="Phadnis S."/>
            <person name="Ravikumar R.L."/>
            <person name="Schlapbach R."/>
            <person name="Sreeman S.M."/>
            <person name="Shimizu K.K."/>
        </authorList>
    </citation>
    <scope>NUCLEOTIDE SEQUENCE</scope>
</reference>
<gene>
    <name evidence="10" type="primary">gb17294</name>
    <name evidence="10" type="ORF">PR202_gb17294</name>
</gene>
<keyword evidence="7" id="KW-0472">Membrane</keyword>
<evidence type="ECO:0000256" key="1">
    <source>
        <dbReference type="ARBA" id="ARBA00004370"/>
    </source>
</evidence>
<keyword evidence="4 8" id="KW-0863">Zinc-finger</keyword>
<evidence type="ECO:0000313" key="10">
    <source>
        <dbReference type="EMBL" id="GJN29101.1"/>
    </source>
</evidence>
<dbReference type="PANTHER" id="PTHR46539:SF9">
    <property type="entry name" value="RING-H2 FINGER PROTEIN ATL56"/>
    <property type="match status" value="1"/>
</dbReference>
<dbReference type="EMBL" id="BQKI01000081">
    <property type="protein sequence ID" value="GJN29101.1"/>
    <property type="molecule type" value="Genomic_DNA"/>
</dbReference>
<evidence type="ECO:0000256" key="6">
    <source>
        <dbReference type="ARBA" id="ARBA00022989"/>
    </source>
</evidence>
<dbReference type="PROSITE" id="PS50089">
    <property type="entry name" value="ZF_RING_2"/>
    <property type="match status" value="1"/>
</dbReference>
<feature type="domain" description="RING-type" evidence="9">
    <location>
        <begin position="84"/>
        <end position="126"/>
    </location>
</feature>
<reference evidence="10" key="2">
    <citation type="submission" date="2021-12" db="EMBL/GenBank/DDBJ databases">
        <title>Resequencing data analysis of finger millet.</title>
        <authorList>
            <person name="Hatakeyama M."/>
            <person name="Aluri S."/>
            <person name="Balachadran M.T."/>
            <person name="Sivarajan S.R."/>
            <person name="Poveda L."/>
            <person name="Shimizu-Inatsugi R."/>
            <person name="Schlapbach R."/>
            <person name="Sreeman S.M."/>
            <person name="Shimizu K.K."/>
        </authorList>
    </citation>
    <scope>NUCLEOTIDE SEQUENCE</scope>
</reference>
<evidence type="ECO:0000256" key="4">
    <source>
        <dbReference type="ARBA" id="ARBA00022771"/>
    </source>
</evidence>
<evidence type="ECO:0000313" key="11">
    <source>
        <dbReference type="Proteomes" id="UP001054889"/>
    </source>
</evidence>
<accession>A0AAV5F4A7</accession>
<keyword evidence="2" id="KW-0812">Transmembrane</keyword>
<protein>
    <recommendedName>
        <fullName evidence="9">RING-type domain-containing protein</fullName>
    </recommendedName>
</protein>
<proteinExistence type="predicted"/>
<keyword evidence="6" id="KW-1133">Transmembrane helix</keyword>
<keyword evidence="11" id="KW-1185">Reference proteome</keyword>